<dbReference type="PRINTS" id="PR00368">
    <property type="entry name" value="FADPNR"/>
</dbReference>
<evidence type="ECO:0000256" key="3">
    <source>
        <dbReference type="ARBA" id="ARBA00022827"/>
    </source>
</evidence>
<evidence type="ECO:0000259" key="4">
    <source>
        <dbReference type="Pfam" id="PF07992"/>
    </source>
</evidence>
<dbReference type="RefSeq" id="WP_013175727.1">
    <property type="nucleotide sequence ID" value="NC_014220.1"/>
</dbReference>
<evidence type="ECO:0000313" key="6">
    <source>
        <dbReference type="EMBL" id="ADI02325.1"/>
    </source>
</evidence>
<dbReference type="InterPro" id="IPR036188">
    <property type="entry name" value="FAD/NAD-bd_sf"/>
</dbReference>
<dbReference type="InterPro" id="IPR023753">
    <property type="entry name" value="FAD/NAD-binding_dom"/>
</dbReference>
<dbReference type="KEGG" id="slp:Slip_1563"/>
<dbReference type="InterPro" id="IPR050260">
    <property type="entry name" value="FAD-bd_OxRdtase"/>
</dbReference>
<dbReference type="EMBL" id="CP002048">
    <property type="protein sequence ID" value="ADI02325.1"/>
    <property type="molecule type" value="Genomic_DNA"/>
</dbReference>
<dbReference type="eggNOG" id="COG1251">
    <property type="taxonomic scope" value="Bacteria"/>
</dbReference>
<dbReference type="Pfam" id="PF07992">
    <property type="entry name" value="Pyr_redox_2"/>
    <property type="match status" value="1"/>
</dbReference>
<dbReference type="AlphaFoldDB" id="D7CNP0"/>
<comment type="cofactor">
    <cofactor evidence="1">
        <name>FAD</name>
        <dbReference type="ChEBI" id="CHEBI:57692"/>
    </cofactor>
</comment>
<dbReference type="GO" id="GO:0016491">
    <property type="term" value="F:oxidoreductase activity"/>
    <property type="evidence" value="ECO:0007669"/>
    <property type="project" value="InterPro"/>
</dbReference>
<dbReference type="PANTHER" id="PTHR43429:SF3">
    <property type="entry name" value="NITRITE REDUCTASE [NAD(P)H]"/>
    <property type="match status" value="1"/>
</dbReference>
<dbReference type="Gene3D" id="3.30.390.30">
    <property type="match status" value="1"/>
</dbReference>
<reference evidence="7" key="1">
    <citation type="journal article" date="2010" name="Stand. Genomic Sci.">
        <title>Complete genome sequence of Syntrophothermus lipocalidus type strain (TGB-C1T).</title>
        <authorList>
            <consortium name="US DOE Joint Genome Institute (JGI-PGF)"/>
            <person name="Djao O."/>
            <person name="Zhang X."/>
            <person name="Lucas S."/>
            <person name="Lapidus A."/>
            <person name="Glavina Del Rio T."/>
            <person name="Nolan M."/>
            <person name="Tice H."/>
            <person name="Cheng J."/>
            <person name="Han C."/>
            <person name="Tapia R."/>
            <person name="Goodwin L."/>
            <person name="Pitluck S."/>
            <person name="Liolios K."/>
            <person name="Ivanova N."/>
            <person name="Mavromatis K."/>
            <person name="Mikhailova N."/>
            <person name="Ovchinnikova G."/>
            <person name="Pati A."/>
            <person name="Brambilla E."/>
            <person name="Chen A."/>
            <person name="Palaniappan K."/>
            <person name="Land M."/>
            <person name="Hauser L."/>
            <person name="Chang Y."/>
            <person name="Jeffries C."/>
            <person name="Rohde M."/>
            <person name="Sikorski J."/>
            <person name="Spring S."/>
            <person name="Goker M."/>
            <person name="Detter J."/>
            <person name="Woyke T."/>
            <person name="Bristow J."/>
            <person name="Eisen J."/>
            <person name="Markowitz V."/>
            <person name="Hugenholtz P."/>
            <person name="Kyrpides N."/>
            <person name="Klenk H."/>
        </authorList>
    </citation>
    <scope>NUCLEOTIDE SEQUENCE [LARGE SCALE GENOMIC DNA]</scope>
    <source>
        <strain evidence="7">DSM 12680 / TGB-C1</strain>
    </source>
</reference>
<feature type="domain" description="NADH-rubredoxin oxidoreductase C-terminal" evidence="5">
    <location>
        <begin position="341"/>
        <end position="408"/>
    </location>
</feature>
<dbReference type="SUPFAM" id="SSF51905">
    <property type="entry name" value="FAD/NAD(P)-binding domain"/>
    <property type="match status" value="2"/>
</dbReference>
<evidence type="ECO:0000313" key="7">
    <source>
        <dbReference type="Proteomes" id="UP000000378"/>
    </source>
</evidence>
<reference evidence="6 7" key="2">
    <citation type="journal article" date="2010" name="Stand. Genomic Sci.">
        <title>Complete genome sequence of Syntrophothermus lipocalidus type strain (TGB-C1).</title>
        <authorList>
            <person name="Djao O.D."/>
            <person name="Zhang X."/>
            <person name="Lucas S."/>
            <person name="Lapidus A."/>
            <person name="Del Rio T.G."/>
            <person name="Nolan M."/>
            <person name="Tice H."/>
            <person name="Cheng J.F."/>
            <person name="Han C."/>
            <person name="Tapia R."/>
            <person name="Goodwin L."/>
            <person name="Pitluck S."/>
            <person name="Liolios K."/>
            <person name="Ivanova N."/>
            <person name="Mavromatis K."/>
            <person name="Mikhailova N."/>
            <person name="Ovchinnikova G."/>
            <person name="Pati A."/>
            <person name="Brambilla E."/>
            <person name="Chen A."/>
            <person name="Palaniappan K."/>
            <person name="Land M."/>
            <person name="Hauser L."/>
            <person name="Chang Y.J."/>
            <person name="Jeffries C.D."/>
            <person name="Rohde M."/>
            <person name="Sikorski J."/>
            <person name="Spring S."/>
            <person name="Goker M."/>
            <person name="Detter J.C."/>
            <person name="Woyke T."/>
            <person name="Bristow J."/>
            <person name="Eisen J.A."/>
            <person name="Markowitz V."/>
            <person name="Hugenholtz P."/>
            <person name="Kyrpides N.C."/>
            <person name="Klenk H.P."/>
        </authorList>
    </citation>
    <scope>NUCLEOTIDE SEQUENCE [LARGE SCALE GENOMIC DNA]</scope>
    <source>
        <strain evidence="7">DSM 12680 / TGB-C1</strain>
    </source>
</reference>
<dbReference type="Pfam" id="PF18267">
    <property type="entry name" value="Rubredoxin_C"/>
    <property type="match status" value="1"/>
</dbReference>
<evidence type="ECO:0000256" key="1">
    <source>
        <dbReference type="ARBA" id="ARBA00001974"/>
    </source>
</evidence>
<dbReference type="PANTHER" id="PTHR43429">
    <property type="entry name" value="PYRIDINE NUCLEOTIDE-DISULFIDE OXIDOREDUCTASE DOMAIN-CONTAINING"/>
    <property type="match status" value="1"/>
</dbReference>
<feature type="domain" description="FAD/NAD(P)-binding" evidence="4">
    <location>
        <begin position="2"/>
        <end position="320"/>
    </location>
</feature>
<dbReference type="OrthoDB" id="9807946at2"/>
<evidence type="ECO:0000256" key="2">
    <source>
        <dbReference type="ARBA" id="ARBA00022630"/>
    </source>
</evidence>
<dbReference type="Proteomes" id="UP000000378">
    <property type="component" value="Chromosome"/>
</dbReference>
<name>D7CNP0_SYNLT</name>
<organism evidence="6 7">
    <name type="scientific">Syntrophothermus lipocalidus (strain DSM 12680 / TGB-C1)</name>
    <dbReference type="NCBI Taxonomy" id="643648"/>
    <lineage>
        <taxon>Bacteria</taxon>
        <taxon>Bacillati</taxon>
        <taxon>Bacillota</taxon>
        <taxon>Clostridia</taxon>
        <taxon>Eubacteriales</taxon>
        <taxon>Syntrophomonadaceae</taxon>
        <taxon>Syntrophothermus</taxon>
    </lineage>
</organism>
<dbReference type="STRING" id="643648.Slip_1563"/>
<dbReference type="HOGENOM" id="CLU_003291_4_4_9"/>
<proteinExistence type="predicted"/>
<gene>
    <name evidence="6" type="ordered locus">Slip_1563</name>
</gene>
<keyword evidence="2" id="KW-0285">Flavoprotein</keyword>
<accession>D7CNP0</accession>
<dbReference type="InterPro" id="IPR016156">
    <property type="entry name" value="FAD/NAD-linked_Rdtase_dimer_sf"/>
</dbReference>
<keyword evidence="3" id="KW-0274">FAD</keyword>
<dbReference type="Gene3D" id="3.50.50.60">
    <property type="entry name" value="FAD/NAD(P)-binding domain"/>
    <property type="match status" value="2"/>
</dbReference>
<protein>
    <submittedName>
        <fullName evidence="6">FAD-dependent pyridine nucleotide-disulfide oxidoreductase</fullName>
    </submittedName>
</protein>
<dbReference type="InterPro" id="IPR041575">
    <property type="entry name" value="Rubredoxin_C"/>
</dbReference>
<keyword evidence="7" id="KW-1185">Reference proteome</keyword>
<sequence length="454" mass="49519">MRYVLVGNSAAAVGAIEGIRSLDKEGQMTVISEEPYPAYSRPLISYYLEGRVDESRMGYRDPGFYDRHQVELKLGVRAVRLSCSSQRVLLDNGEELEYERLLLATGSRPVLPPVKGLDKQGVFFFNRWEDVKAIRTVAGPGLRAVVLGAGLTGLKAAEALTKLGLRVTVVEVADTILGSILDEEGACIVRKHLEEAGVHLLTGIKVTEVYGGRSTVPADVYALKDKYRKYLNREQQVESVGLSNGFSLPADMVVVAAGVVPNLDLVAGTDVRWNHGILVNEYLETTVSDVYAAGDVAEGLDLLSGESRVIATLPNAYKQGETAGKNMAGARVPYPGGLAMNSVSFFGLPIATAGWSNVQKEGIRIVNRADVSRRSYRRLSILGDRLVGFIAIGDVNRVGILTALVRSRASIDGYEDRLLKPDLGLIDLPEQLRQRWNLWGGGDSEWRSGYQLRI</sequence>
<evidence type="ECO:0000259" key="5">
    <source>
        <dbReference type="Pfam" id="PF18267"/>
    </source>
</evidence>